<protein>
    <submittedName>
        <fullName evidence="2">Uncharacterized protein</fullName>
    </submittedName>
</protein>
<feature type="region of interest" description="Disordered" evidence="1">
    <location>
        <begin position="1"/>
        <end position="20"/>
    </location>
</feature>
<evidence type="ECO:0000313" key="3">
    <source>
        <dbReference type="Proteomes" id="UP001221413"/>
    </source>
</evidence>
<gene>
    <name evidence="2" type="ORF">Dda_2646</name>
</gene>
<evidence type="ECO:0000313" key="2">
    <source>
        <dbReference type="EMBL" id="KAJ6261847.1"/>
    </source>
</evidence>
<keyword evidence="3" id="KW-1185">Reference proteome</keyword>
<dbReference type="EMBL" id="JAQGDS010000003">
    <property type="protein sequence ID" value="KAJ6261847.1"/>
    <property type="molecule type" value="Genomic_DNA"/>
</dbReference>
<evidence type="ECO:0000256" key="1">
    <source>
        <dbReference type="SAM" id="MobiDB-lite"/>
    </source>
</evidence>
<organism evidence="2 3">
    <name type="scientific">Drechslerella dactyloides</name>
    <name type="common">Nematode-trapping fungus</name>
    <name type="synonym">Arthrobotrys dactyloides</name>
    <dbReference type="NCBI Taxonomy" id="74499"/>
    <lineage>
        <taxon>Eukaryota</taxon>
        <taxon>Fungi</taxon>
        <taxon>Dikarya</taxon>
        <taxon>Ascomycota</taxon>
        <taxon>Pezizomycotina</taxon>
        <taxon>Orbiliomycetes</taxon>
        <taxon>Orbiliales</taxon>
        <taxon>Orbiliaceae</taxon>
        <taxon>Drechslerella</taxon>
    </lineage>
</organism>
<sequence length="91" mass="9509">MRSRDYDREGHNCNGLGDDEREHGLRLSARTGFANDDRMGSGDAVADGVGRQKDELGEVGSINAAIESKSRPIGVTFVFEAGGGCCCCGAG</sequence>
<name>A0AAD6NKS0_DREDA</name>
<reference evidence="2" key="1">
    <citation type="submission" date="2023-01" db="EMBL/GenBank/DDBJ databases">
        <title>The chitinases involved in constricting ring structure development in the nematode-trapping fungus Drechslerella dactyloides.</title>
        <authorList>
            <person name="Wang R."/>
            <person name="Zhang L."/>
            <person name="Tang P."/>
            <person name="Li S."/>
            <person name="Liang L."/>
        </authorList>
    </citation>
    <scope>NUCLEOTIDE SEQUENCE</scope>
    <source>
        <strain evidence="2">YMF1.00031</strain>
    </source>
</reference>
<accession>A0AAD6NKS0</accession>
<feature type="compositionally biased region" description="Basic and acidic residues" evidence="1">
    <location>
        <begin position="1"/>
        <end position="11"/>
    </location>
</feature>
<dbReference type="Proteomes" id="UP001221413">
    <property type="component" value="Unassembled WGS sequence"/>
</dbReference>
<proteinExistence type="predicted"/>
<comment type="caution">
    <text evidence="2">The sequence shown here is derived from an EMBL/GenBank/DDBJ whole genome shotgun (WGS) entry which is preliminary data.</text>
</comment>
<dbReference type="AlphaFoldDB" id="A0AAD6NKS0"/>